<organism evidence="1 2">
    <name type="scientific">Methanofollis aquaemaris</name>
    <dbReference type="NCBI Taxonomy" id="126734"/>
    <lineage>
        <taxon>Archaea</taxon>
        <taxon>Methanobacteriati</taxon>
        <taxon>Methanobacteriota</taxon>
        <taxon>Stenosarchaea group</taxon>
        <taxon>Methanomicrobia</taxon>
        <taxon>Methanomicrobiales</taxon>
        <taxon>Methanomicrobiaceae</taxon>
        <taxon>Methanofollis</taxon>
    </lineage>
</organism>
<reference evidence="1" key="2">
    <citation type="submission" date="2019-02" db="EMBL/GenBank/DDBJ databases">
        <authorList>
            <person name="Chen S.-C."/>
            <person name="Chien H.-H."/>
            <person name="Lai M.-C."/>
        </authorList>
    </citation>
    <scope>NUCLEOTIDE SEQUENCE</scope>
    <source>
        <strain evidence="1">N2F9704</strain>
    </source>
</reference>
<proteinExistence type="predicted"/>
<dbReference type="Proteomes" id="UP001042704">
    <property type="component" value="Chromosome"/>
</dbReference>
<sequence length="113" mass="12690">MLFAALICGCIGGRHGINYESLASLDPDVVFLRKGASSFRGSDENLEKTIKTIESLGIPLVVLVGPPYQERPDVDRIGEWTLDFYQQVYEVDEVASKELRSVQWLDWTVEEGL</sequence>
<evidence type="ECO:0008006" key="3">
    <source>
        <dbReference type="Google" id="ProtNLM"/>
    </source>
</evidence>
<evidence type="ECO:0000313" key="1">
    <source>
        <dbReference type="EMBL" id="QSZ68187.1"/>
    </source>
</evidence>
<dbReference type="AlphaFoldDB" id="A0A8A3S7D2"/>
<evidence type="ECO:0000313" key="2">
    <source>
        <dbReference type="Proteomes" id="UP001042704"/>
    </source>
</evidence>
<dbReference type="EMBL" id="CP036172">
    <property type="protein sequence ID" value="QSZ68187.1"/>
    <property type="molecule type" value="Genomic_DNA"/>
</dbReference>
<gene>
    <name evidence="1" type="ORF">RJ40_12120</name>
</gene>
<dbReference type="Gene3D" id="3.40.50.1980">
    <property type="entry name" value="Nitrogenase molybdenum iron protein domain"/>
    <property type="match status" value="1"/>
</dbReference>
<dbReference type="GeneID" id="76425126"/>
<name>A0A8A3S7D2_9EURY</name>
<reference evidence="1" key="1">
    <citation type="journal article" date="2001" name="Int. J. Syst. Evol. Microbiol.">
        <title>Methanofollis aquaemaris sp. nov., a methanogen isolated from an aquaculture fish pond.</title>
        <authorList>
            <person name="Lai M.C."/>
            <person name="Chen S.C."/>
        </authorList>
    </citation>
    <scope>NUCLEOTIDE SEQUENCE</scope>
    <source>
        <strain evidence="1">N2F9704</strain>
    </source>
</reference>
<dbReference type="KEGG" id="maqe:RJ40_12120"/>
<accession>A0A8A3S7D2</accession>
<keyword evidence="2" id="KW-1185">Reference proteome</keyword>
<protein>
    <recommendedName>
        <fullName evidence="3">Fe/B12 periplasmic-binding domain-containing protein</fullName>
    </recommendedName>
</protein>
<dbReference type="SUPFAM" id="SSF53807">
    <property type="entry name" value="Helical backbone' metal receptor"/>
    <property type="match status" value="1"/>
</dbReference>
<dbReference type="RefSeq" id="WP_265581132.1">
    <property type="nucleotide sequence ID" value="NZ_CP036172.1"/>
</dbReference>